<reference evidence="1 2" key="1">
    <citation type="journal article" date="2022" name="DNA Res.">
        <title>Chromosomal-level genome assembly of the orchid tree Bauhinia variegata (Leguminosae; Cercidoideae) supports the allotetraploid origin hypothesis of Bauhinia.</title>
        <authorList>
            <person name="Zhong Y."/>
            <person name="Chen Y."/>
            <person name="Zheng D."/>
            <person name="Pang J."/>
            <person name="Liu Y."/>
            <person name="Luo S."/>
            <person name="Meng S."/>
            <person name="Qian L."/>
            <person name="Wei D."/>
            <person name="Dai S."/>
            <person name="Zhou R."/>
        </authorList>
    </citation>
    <scope>NUCLEOTIDE SEQUENCE [LARGE SCALE GENOMIC DNA]</scope>
    <source>
        <strain evidence="1">BV-YZ2020</strain>
    </source>
</reference>
<comment type="caution">
    <text evidence="1">The sequence shown here is derived from an EMBL/GenBank/DDBJ whole genome shotgun (WGS) entry which is preliminary data.</text>
</comment>
<name>A0ACB9M0T9_BAUVA</name>
<accession>A0ACB9M0T9</accession>
<proteinExistence type="predicted"/>
<dbReference type="EMBL" id="CM039435">
    <property type="protein sequence ID" value="KAI4317558.1"/>
    <property type="molecule type" value="Genomic_DNA"/>
</dbReference>
<keyword evidence="2" id="KW-1185">Reference proteome</keyword>
<sequence>MVLVEKAQLIKFFILKQLILVELQINHLWGRISVPIPTTPQVNCDFNANNRQPSSPASAGFDNGDFGFDINDGCDASRDNNSSDDDDLWKKLLLLMNQVTWKCSPRQSPIEKQKLQKGIATFQHGKYPGL</sequence>
<organism evidence="1 2">
    <name type="scientific">Bauhinia variegata</name>
    <name type="common">Purple orchid tree</name>
    <name type="synonym">Phanera variegata</name>
    <dbReference type="NCBI Taxonomy" id="167791"/>
    <lineage>
        <taxon>Eukaryota</taxon>
        <taxon>Viridiplantae</taxon>
        <taxon>Streptophyta</taxon>
        <taxon>Embryophyta</taxon>
        <taxon>Tracheophyta</taxon>
        <taxon>Spermatophyta</taxon>
        <taxon>Magnoliopsida</taxon>
        <taxon>eudicotyledons</taxon>
        <taxon>Gunneridae</taxon>
        <taxon>Pentapetalae</taxon>
        <taxon>rosids</taxon>
        <taxon>fabids</taxon>
        <taxon>Fabales</taxon>
        <taxon>Fabaceae</taxon>
        <taxon>Cercidoideae</taxon>
        <taxon>Cercideae</taxon>
        <taxon>Bauhiniinae</taxon>
        <taxon>Bauhinia</taxon>
    </lineage>
</organism>
<dbReference type="Proteomes" id="UP000828941">
    <property type="component" value="Chromosome 10"/>
</dbReference>
<evidence type="ECO:0000313" key="2">
    <source>
        <dbReference type="Proteomes" id="UP000828941"/>
    </source>
</evidence>
<gene>
    <name evidence="1" type="ORF">L6164_025422</name>
</gene>
<evidence type="ECO:0000313" key="1">
    <source>
        <dbReference type="EMBL" id="KAI4317558.1"/>
    </source>
</evidence>
<protein>
    <submittedName>
        <fullName evidence="1">Uncharacterized protein</fullName>
    </submittedName>
</protein>